<evidence type="ECO:0000256" key="2">
    <source>
        <dbReference type="ARBA" id="ARBA00015736"/>
    </source>
</evidence>
<gene>
    <name evidence="5" type="ORF">g.19858</name>
</gene>
<dbReference type="Pfam" id="PF09742">
    <property type="entry name" value="Dymeclin"/>
    <property type="match status" value="1"/>
</dbReference>
<protein>
    <recommendedName>
        <fullName evidence="2">Dymeclin</fullName>
    </recommendedName>
</protein>
<dbReference type="PANTHER" id="PTHR12895">
    <property type="entry name" value="DYMECLIN"/>
    <property type="match status" value="1"/>
</dbReference>
<accession>A0A1B6F804</accession>
<sequence length="595" mass="68334">MGTSASQHVDYATNEYLLRFVGKESISPNNPFWNRFLSFTLKPPATRIDDETLIQKILPMCEALRENNLQTGNLGSLLHVLFNLSSQLLGSAEMENNMFSWQTFNGLFIVRCFTKYLVQTGKEADLIRHIETKVNGKDPDESVLNSYVNTLIDLIIYMPLVDLTYELHVETINCLLVMLSVQLFTTQSADQLQIYRLMMENDRAEKLSIALVQRYVQQPKPPPPPGGSLLLGFASDVWSYLTGAQGPETSTLANQSVLLVLVLINHCSNPRNPYRETLCSYSDNLGNLLTSICATLDREETTLFLYHLVHRNLNFKTYLLSRSDIESLVLPMLCSVYNAPDNNCHHVYMSLIILLILTEDPLFNKTIHSTMLKSVPWYTERMVLDISLGGLLILVTTRTVQYNLLKMRDKYLHTNCLAALANMSSQFYQLHPYVCQRLIGLFQVLAKTHARANSEQATVQEALRILLEVINSCLSHQLIHNTNLVYTLLYKRQVFEPFQHDPAFQDVIQNINMVIDFFTSKLEKEESQSTDVNVVMSRVQQAAIQWPTERLKKFPELKFKYVEEDKPEEFFIPYVWSLVSQLSNMYWDSALFKQC</sequence>
<dbReference type="GO" id="GO:0007030">
    <property type="term" value="P:Golgi organization"/>
    <property type="evidence" value="ECO:0007669"/>
    <property type="project" value="TreeGrafter"/>
</dbReference>
<evidence type="ECO:0000313" key="5">
    <source>
        <dbReference type="EMBL" id="JAS46013.1"/>
    </source>
</evidence>
<evidence type="ECO:0000256" key="4">
    <source>
        <dbReference type="ARBA" id="ARBA00023288"/>
    </source>
</evidence>
<comment type="similarity">
    <text evidence="1">Belongs to the dymeclin family.</text>
</comment>
<dbReference type="AlphaFoldDB" id="A0A1B6F804"/>
<reference evidence="5" key="1">
    <citation type="submission" date="2015-11" db="EMBL/GenBank/DDBJ databases">
        <title>De novo transcriptome assembly of four potential Pierce s Disease insect vectors from Arizona vineyards.</title>
        <authorList>
            <person name="Tassone E.E."/>
        </authorList>
    </citation>
    <scope>NUCLEOTIDE SEQUENCE</scope>
</reference>
<organism evidence="5">
    <name type="scientific">Cuerna arida</name>
    <dbReference type="NCBI Taxonomy" id="1464854"/>
    <lineage>
        <taxon>Eukaryota</taxon>
        <taxon>Metazoa</taxon>
        <taxon>Ecdysozoa</taxon>
        <taxon>Arthropoda</taxon>
        <taxon>Hexapoda</taxon>
        <taxon>Insecta</taxon>
        <taxon>Pterygota</taxon>
        <taxon>Neoptera</taxon>
        <taxon>Paraneoptera</taxon>
        <taxon>Hemiptera</taxon>
        <taxon>Auchenorrhyncha</taxon>
        <taxon>Membracoidea</taxon>
        <taxon>Cicadellidae</taxon>
        <taxon>Cicadellinae</taxon>
        <taxon>Proconiini</taxon>
        <taxon>Cuerna</taxon>
    </lineage>
</organism>
<keyword evidence="3" id="KW-0519">Myristate</keyword>
<keyword evidence="4" id="KW-0449">Lipoprotein</keyword>
<dbReference type="PANTHER" id="PTHR12895:SF9">
    <property type="entry name" value="DYMECLIN"/>
    <property type="match status" value="1"/>
</dbReference>
<dbReference type="EMBL" id="GECZ01023756">
    <property type="protein sequence ID" value="JAS46013.1"/>
    <property type="molecule type" value="Transcribed_RNA"/>
</dbReference>
<proteinExistence type="inferred from homology"/>
<evidence type="ECO:0000256" key="1">
    <source>
        <dbReference type="ARBA" id="ARBA00010603"/>
    </source>
</evidence>
<dbReference type="GO" id="GO:0005794">
    <property type="term" value="C:Golgi apparatus"/>
    <property type="evidence" value="ECO:0007669"/>
    <property type="project" value="TreeGrafter"/>
</dbReference>
<name>A0A1B6F804_9HEMI</name>
<dbReference type="InterPro" id="IPR019142">
    <property type="entry name" value="Dymeclin"/>
</dbReference>
<evidence type="ECO:0000256" key="3">
    <source>
        <dbReference type="ARBA" id="ARBA00022707"/>
    </source>
</evidence>